<keyword evidence="8 11" id="KW-0333">Golgi apparatus</keyword>
<evidence type="ECO:0000256" key="6">
    <source>
        <dbReference type="ARBA" id="ARBA00022968"/>
    </source>
</evidence>
<evidence type="ECO:0000256" key="2">
    <source>
        <dbReference type="ARBA" id="ARBA00008661"/>
    </source>
</evidence>
<evidence type="ECO:0000313" key="12">
    <source>
        <dbReference type="EnsemblMetazoa" id="XP_014257304.1"/>
    </source>
</evidence>
<evidence type="ECO:0000256" key="7">
    <source>
        <dbReference type="ARBA" id="ARBA00022989"/>
    </source>
</evidence>
<organism evidence="12 13">
    <name type="scientific">Cimex lectularius</name>
    <name type="common">Bed bug</name>
    <name type="synonym">Acanthia lectularia</name>
    <dbReference type="NCBI Taxonomy" id="79782"/>
    <lineage>
        <taxon>Eukaryota</taxon>
        <taxon>Metazoa</taxon>
        <taxon>Ecdysozoa</taxon>
        <taxon>Arthropoda</taxon>
        <taxon>Hexapoda</taxon>
        <taxon>Insecta</taxon>
        <taxon>Pterygota</taxon>
        <taxon>Neoptera</taxon>
        <taxon>Paraneoptera</taxon>
        <taxon>Hemiptera</taxon>
        <taxon>Heteroptera</taxon>
        <taxon>Panheteroptera</taxon>
        <taxon>Cimicomorpha</taxon>
        <taxon>Cimicidae</taxon>
        <taxon>Cimex</taxon>
    </lineage>
</organism>
<keyword evidence="7" id="KW-1133">Transmembrane helix</keyword>
<dbReference type="EnsemblMetazoa" id="XM_014401818.2">
    <property type="protein sequence ID" value="XP_014257304.1"/>
    <property type="gene ID" value="LOC106671051"/>
</dbReference>
<dbReference type="Gene3D" id="3.90.550.50">
    <property type="match status" value="1"/>
</dbReference>
<dbReference type="GO" id="GO:0000139">
    <property type="term" value="C:Golgi membrane"/>
    <property type="evidence" value="ECO:0007669"/>
    <property type="project" value="UniProtKB-SubCell"/>
</dbReference>
<keyword evidence="3 11" id="KW-0328">Glycosyltransferase</keyword>
<evidence type="ECO:0000256" key="5">
    <source>
        <dbReference type="ARBA" id="ARBA00022692"/>
    </source>
</evidence>
<dbReference type="Proteomes" id="UP000494040">
    <property type="component" value="Unassembled WGS sequence"/>
</dbReference>
<evidence type="ECO:0000256" key="4">
    <source>
        <dbReference type="ARBA" id="ARBA00022679"/>
    </source>
</evidence>
<dbReference type="KEGG" id="clec:106671051"/>
<proteinExistence type="inferred from homology"/>
<evidence type="ECO:0000313" key="13">
    <source>
        <dbReference type="Proteomes" id="UP000494040"/>
    </source>
</evidence>
<dbReference type="OMA" id="ECEYFAG"/>
<accession>A0A8I6S515</accession>
<evidence type="ECO:0000256" key="8">
    <source>
        <dbReference type="ARBA" id="ARBA00023034"/>
    </source>
</evidence>
<protein>
    <recommendedName>
        <fullName evidence="11">Hexosyltransferase</fullName>
        <ecNumber evidence="11">2.4.1.-</ecNumber>
    </recommendedName>
</protein>
<name>A0A8I6S515_CIMLE</name>
<gene>
    <name evidence="12" type="primary">106671051</name>
</gene>
<keyword evidence="13" id="KW-1185">Reference proteome</keyword>
<comment type="subcellular location">
    <subcellularLocation>
        <location evidence="1 11">Golgi apparatus membrane</location>
        <topology evidence="1 11">Single-pass type II membrane protein</topology>
    </subcellularLocation>
</comment>
<reference evidence="12" key="1">
    <citation type="submission" date="2022-01" db="UniProtKB">
        <authorList>
            <consortium name="EnsemblMetazoa"/>
        </authorList>
    </citation>
    <scope>IDENTIFICATION</scope>
</reference>
<dbReference type="PANTHER" id="PTHR11214:SF235">
    <property type="entry name" value="HEXOSYLTRANSFERASE"/>
    <property type="match status" value="1"/>
</dbReference>
<keyword evidence="5" id="KW-0812">Transmembrane</keyword>
<keyword evidence="4" id="KW-0808">Transferase</keyword>
<dbReference type="GO" id="GO:0006493">
    <property type="term" value="P:protein O-linked glycosylation"/>
    <property type="evidence" value="ECO:0007669"/>
    <property type="project" value="TreeGrafter"/>
</dbReference>
<sequence length="363" mass="42610">MSYIKYLWISLFLTVLFIVFQNFEFDTLPTGTLLHALTFNETLNLWKDDKLLDLKGFNYIINNRLICENDKTHIVQIVTSFAANVETRSALRRAYPQEELEKLGIVRVFLLGKLKQYQTDVSQMALINENDRYGDLLQGNFYESYRNLTYKHIMGLKWAVMYCTAKKYIIKMDDDILVNMYELVNIIKDNFQTSTDLMGYLLKGMRPIRIKANKWYVTKEEYSGDQYPSFLSGWLYVTTPQSAMGLVFMAHQIPYFWIDDLFITGIIANELENKFVDISKYFTTHPELIECCIRHGVKCEFVVAPTGGDNMLQVRFQEHSKKCYYTDCQELPEEKRIEKTCVAKRKYGMPLQKGIPFYTKVQI</sequence>
<comment type="similarity">
    <text evidence="2 11">Belongs to the glycosyltransferase 31 family.</text>
</comment>
<evidence type="ECO:0000256" key="9">
    <source>
        <dbReference type="ARBA" id="ARBA00023136"/>
    </source>
</evidence>
<dbReference type="OrthoDB" id="2139606at2759"/>
<dbReference type="InterPro" id="IPR002659">
    <property type="entry name" value="Glyco_trans_31"/>
</dbReference>
<dbReference type="AlphaFoldDB" id="A0A8I6S515"/>
<dbReference type="PANTHER" id="PTHR11214">
    <property type="entry name" value="BETA-1,3-N-ACETYLGLUCOSAMINYLTRANSFERASE"/>
    <property type="match status" value="1"/>
</dbReference>
<dbReference type="Pfam" id="PF01762">
    <property type="entry name" value="Galactosyl_T"/>
    <property type="match status" value="1"/>
</dbReference>
<evidence type="ECO:0000256" key="11">
    <source>
        <dbReference type="RuleBase" id="RU363063"/>
    </source>
</evidence>
<keyword evidence="6" id="KW-0735">Signal-anchor</keyword>
<dbReference type="EC" id="2.4.1.-" evidence="11"/>
<keyword evidence="10" id="KW-0325">Glycoprotein</keyword>
<evidence type="ECO:0000256" key="1">
    <source>
        <dbReference type="ARBA" id="ARBA00004323"/>
    </source>
</evidence>
<evidence type="ECO:0000256" key="10">
    <source>
        <dbReference type="ARBA" id="ARBA00023180"/>
    </source>
</evidence>
<evidence type="ECO:0000256" key="3">
    <source>
        <dbReference type="ARBA" id="ARBA00022676"/>
    </source>
</evidence>
<dbReference type="GO" id="GO:0016758">
    <property type="term" value="F:hexosyltransferase activity"/>
    <property type="evidence" value="ECO:0007669"/>
    <property type="project" value="InterPro"/>
</dbReference>
<keyword evidence="9" id="KW-0472">Membrane</keyword>
<dbReference type="FunFam" id="3.90.550.50:FF:000001">
    <property type="entry name" value="Hexosyltransferase"/>
    <property type="match status" value="1"/>
</dbReference>